<protein>
    <submittedName>
        <fullName evidence="2">Uncharacterized protein</fullName>
    </submittedName>
</protein>
<evidence type="ECO:0000313" key="3">
    <source>
        <dbReference type="Proteomes" id="UP001175227"/>
    </source>
</evidence>
<accession>A0AA39UKE7</accession>
<evidence type="ECO:0000256" key="1">
    <source>
        <dbReference type="SAM" id="Phobius"/>
    </source>
</evidence>
<reference evidence="2" key="1">
    <citation type="submission" date="2023-06" db="EMBL/GenBank/DDBJ databases">
        <authorList>
            <consortium name="Lawrence Berkeley National Laboratory"/>
            <person name="Ahrendt S."/>
            <person name="Sahu N."/>
            <person name="Indic B."/>
            <person name="Wong-Bajracharya J."/>
            <person name="Merenyi Z."/>
            <person name="Ke H.-M."/>
            <person name="Monk M."/>
            <person name="Kocsube S."/>
            <person name="Drula E."/>
            <person name="Lipzen A."/>
            <person name="Balint B."/>
            <person name="Henrissat B."/>
            <person name="Andreopoulos B."/>
            <person name="Martin F.M."/>
            <person name="Harder C.B."/>
            <person name="Rigling D."/>
            <person name="Ford K.L."/>
            <person name="Foster G.D."/>
            <person name="Pangilinan J."/>
            <person name="Papanicolaou A."/>
            <person name="Barry K."/>
            <person name="LaButti K."/>
            <person name="Viragh M."/>
            <person name="Koriabine M."/>
            <person name="Yan M."/>
            <person name="Riley R."/>
            <person name="Champramary S."/>
            <person name="Plett K.L."/>
            <person name="Tsai I.J."/>
            <person name="Slot J."/>
            <person name="Sipos G."/>
            <person name="Plett J."/>
            <person name="Nagy L.G."/>
            <person name="Grigoriev I.V."/>
        </authorList>
    </citation>
    <scope>NUCLEOTIDE SEQUENCE</scope>
    <source>
        <strain evidence="2">ICMP 16352</strain>
    </source>
</reference>
<dbReference type="EMBL" id="JAUEPR010000004">
    <property type="protein sequence ID" value="KAK0486524.1"/>
    <property type="molecule type" value="Genomic_DNA"/>
</dbReference>
<comment type="caution">
    <text evidence="2">The sequence shown here is derived from an EMBL/GenBank/DDBJ whole genome shotgun (WGS) entry which is preliminary data.</text>
</comment>
<organism evidence="2 3">
    <name type="scientific">Armillaria novae-zelandiae</name>
    <dbReference type="NCBI Taxonomy" id="153914"/>
    <lineage>
        <taxon>Eukaryota</taxon>
        <taxon>Fungi</taxon>
        <taxon>Dikarya</taxon>
        <taxon>Basidiomycota</taxon>
        <taxon>Agaricomycotina</taxon>
        <taxon>Agaricomycetes</taxon>
        <taxon>Agaricomycetidae</taxon>
        <taxon>Agaricales</taxon>
        <taxon>Marasmiineae</taxon>
        <taxon>Physalacriaceae</taxon>
        <taxon>Armillaria</taxon>
    </lineage>
</organism>
<dbReference type="Proteomes" id="UP001175227">
    <property type="component" value="Unassembled WGS sequence"/>
</dbReference>
<keyword evidence="1" id="KW-0812">Transmembrane</keyword>
<keyword evidence="3" id="KW-1185">Reference proteome</keyword>
<keyword evidence="1" id="KW-1133">Transmembrane helix</keyword>
<feature type="transmembrane region" description="Helical" evidence="1">
    <location>
        <begin position="12"/>
        <end position="31"/>
    </location>
</feature>
<gene>
    <name evidence="2" type="ORF">IW261DRAFT_801494</name>
</gene>
<sequence>MRRVTGSAISRSSWTFDLLSVASFVILRCLSKAAPSPSSRPSCACAVLSLVISLCAFSSFVSLLYIDILSRQFFLHRGCRRARVLACCVIYPRHALV</sequence>
<name>A0AA39UKE7_9AGAR</name>
<dbReference type="AlphaFoldDB" id="A0AA39UKE7"/>
<keyword evidence="1" id="KW-0472">Membrane</keyword>
<evidence type="ECO:0000313" key="2">
    <source>
        <dbReference type="EMBL" id="KAK0486524.1"/>
    </source>
</evidence>
<feature type="transmembrane region" description="Helical" evidence="1">
    <location>
        <begin position="43"/>
        <end position="66"/>
    </location>
</feature>
<proteinExistence type="predicted"/>